<comment type="subcellular location">
    <subcellularLocation>
        <location evidence="1">Nucleus</location>
    </subcellularLocation>
</comment>
<feature type="domain" description="C2H2-type" evidence="16">
    <location>
        <begin position="786"/>
        <end position="814"/>
    </location>
</feature>
<dbReference type="Pfam" id="PF13912">
    <property type="entry name" value="zf-C2H2_6"/>
    <property type="match status" value="1"/>
</dbReference>
<feature type="region of interest" description="Disordered" evidence="14">
    <location>
        <begin position="241"/>
        <end position="280"/>
    </location>
</feature>
<evidence type="ECO:0000256" key="2">
    <source>
        <dbReference type="ARBA" id="ARBA00004906"/>
    </source>
</evidence>
<dbReference type="InterPro" id="IPR013087">
    <property type="entry name" value="Znf_C2H2_type"/>
</dbReference>
<sequence>MIILLQVLKLTYIYCASTVGGQNGCEDCGQYHDSECPELGPVVTVKDSFVLSRARSSLPDSLEIKLAEKGKEGVFVLRKLVKRTQFGPFEARRVPSLQTEGAFPLKLFQKDGSVVCFDTSNEDDCNWMMLVRPATDSKHQNLTAYQQDDDVYFNTSQDVLPGTELRVWYGAFYAKKMDRILLLDEVIHHFASSEMVSNKPGVPPAKGPPTETLRVPDQLLCQTPALSADPPVQQVAEAVSQNNTAKIAPIPSEPTRKQGRPRRTKAQKPAPSGTADSSQGEVGITGCNFTFFSLINSLSYLFVRAGMRKRSLRQGGDHKRVYQCCLCSKVFQNSSNLNRHIRSHGNSTSDKCFKCDECDKMFSRKESLKQHISYKHSKNESDIEYRYKCSTCGKSFRVENALRFHNCRTDDKTFQCEICSRFFSTNSNLSKHKKKHGEKLYACEICNKMFYRKDVMQDHQRRHVGPKNMKREELEANGEEGSKYRKEPSACPICGKVFSCRSNMNKHLLTHGDKKYTCEICGRKFFRVDVLRDHIHVHFKDIALMDEQEREDFIKKIGISMEESDDSSDEEDEKNDPDHHKYSCKKCQMTFAKGRDYLRHIMDMHKEKGYNCTMCNRRFALKATYNAHLVIHRDHLPDPAVQKYIHPCDMCGRIFNSIGNLERHKIIHTGVKSHCCDQCGKSFARKDMLKEHLRVHDNVRDFLCAECGKGMKTKHALRHHMKLHKGIKEYECKECNRKFAQKVNMLKHYKRHTGTKDFMCELCGKTFSERNTMETHKLIHTVGKTFSCSVCDKKYVTQYMLQKHMQLTHEKVEAQSCHLCGTKVSTRASMNRHMRRKHPEIVTVRLGEFDLEEASTVDASTISIAQPSLTLEKGSLTAEKVSRNSNPSKKRAKLLPHEPELSDSDEYADFTSKTTEFSTTVGDETNSAVQSIQQVLLADPSAPPAPSSSVSLTNITVTPITTPAPAQFSSLQPVAVGHLAPGDRPLTLDSSILTVTFDAVSGSAMLHNRPADLQSEAVGSTGAAASQSVAHFINLTTFVNPISHQLEQPALTWRPVAPTDGAHATTIDETQTDSQAPQAPPEQPQPLPEQRHQIQPQVTGPPQQQTPTAPQMFSY</sequence>
<keyword evidence="4" id="KW-0677">Repeat</keyword>
<feature type="domain" description="C2H2-type" evidence="16">
    <location>
        <begin position="582"/>
        <end position="610"/>
    </location>
</feature>
<evidence type="ECO:0000256" key="5">
    <source>
        <dbReference type="ARBA" id="ARBA00022771"/>
    </source>
</evidence>
<dbReference type="InterPro" id="IPR036236">
    <property type="entry name" value="Znf_C2H2_sf"/>
</dbReference>
<evidence type="ECO:0000256" key="10">
    <source>
        <dbReference type="ARBA" id="ARBA00023159"/>
    </source>
</evidence>
<keyword evidence="7" id="KW-0862">Zinc</keyword>
<feature type="domain" description="C2H2-type" evidence="16">
    <location>
        <begin position="322"/>
        <end position="349"/>
    </location>
</feature>
<evidence type="ECO:0000256" key="8">
    <source>
        <dbReference type="ARBA" id="ARBA00023015"/>
    </source>
</evidence>
<dbReference type="FunFam" id="3.30.160.60:FF:000624">
    <property type="entry name" value="zinc finger protein 697"/>
    <property type="match status" value="1"/>
</dbReference>
<feature type="domain" description="C2H2-type" evidence="16">
    <location>
        <begin position="674"/>
        <end position="701"/>
    </location>
</feature>
<evidence type="ECO:0000313" key="18">
    <source>
        <dbReference type="Ensembl" id="ENSCCRP00015062411.1"/>
    </source>
</evidence>
<keyword evidence="9" id="KW-0238">DNA-binding</keyword>
<keyword evidence="6" id="KW-0833">Ubl conjugation pathway</keyword>
<organism evidence="18 19">
    <name type="scientific">Cyprinus carpio</name>
    <name type="common">Common carp</name>
    <dbReference type="NCBI Taxonomy" id="7962"/>
    <lineage>
        <taxon>Eukaryota</taxon>
        <taxon>Metazoa</taxon>
        <taxon>Chordata</taxon>
        <taxon>Craniata</taxon>
        <taxon>Vertebrata</taxon>
        <taxon>Euteleostomi</taxon>
        <taxon>Actinopterygii</taxon>
        <taxon>Neopterygii</taxon>
        <taxon>Teleostei</taxon>
        <taxon>Ostariophysi</taxon>
        <taxon>Cypriniformes</taxon>
        <taxon>Cyprinidae</taxon>
        <taxon>Cyprininae</taxon>
        <taxon>Cyprinus</taxon>
    </lineage>
</organism>
<dbReference type="Pfam" id="PF21549">
    <property type="entry name" value="PRDM2_PR"/>
    <property type="match status" value="1"/>
</dbReference>
<dbReference type="FunFam" id="3.30.160.60:FF:000593">
    <property type="entry name" value="PR domain zinc finger protein 15"/>
    <property type="match status" value="1"/>
</dbReference>
<dbReference type="FunFam" id="3.30.160.60:FF:000446">
    <property type="entry name" value="Zinc finger protein"/>
    <property type="match status" value="2"/>
</dbReference>
<dbReference type="InterPro" id="IPR050331">
    <property type="entry name" value="Zinc_finger"/>
</dbReference>
<dbReference type="Pfam" id="PF13894">
    <property type="entry name" value="zf-C2H2_4"/>
    <property type="match status" value="1"/>
</dbReference>
<evidence type="ECO:0000256" key="7">
    <source>
        <dbReference type="ARBA" id="ARBA00022833"/>
    </source>
</evidence>
<comment type="pathway">
    <text evidence="2">Protein modification; protein ubiquitination.</text>
</comment>
<feature type="domain" description="C2H2-type" evidence="16">
    <location>
        <begin position="610"/>
        <end position="637"/>
    </location>
</feature>
<keyword evidence="12" id="KW-0539">Nucleus</keyword>
<keyword evidence="5 13" id="KW-0863">Zinc-finger</keyword>
<evidence type="ECO:0000256" key="4">
    <source>
        <dbReference type="ARBA" id="ARBA00022737"/>
    </source>
</evidence>
<feature type="region of interest" description="Disordered" evidence="14">
    <location>
        <begin position="876"/>
        <end position="906"/>
    </location>
</feature>
<dbReference type="CDD" id="cd19199">
    <property type="entry name" value="PR-SET_PRDM15"/>
    <property type="match status" value="1"/>
</dbReference>
<feature type="compositionally biased region" description="Acidic residues" evidence="14">
    <location>
        <begin position="562"/>
        <end position="575"/>
    </location>
</feature>
<evidence type="ECO:0000313" key="19">
    <source>
        <dbReference type="Proteomes" id="UP000694700"/>
    </source>
</evidence>
<evidence type="ECO:0000259" key="17">
    <source>
        <dbReference type="PROSITE" id="PS50280"/>
    </source>
</evidence>
<dbReference type="PANTHER" id="PTHR16515">
    <property type="entry name" value="PR DOMAIN ZINC FINGER PROTEIN"/>
    <property type="match status" value="1"/>
</dbReference>
<feature type="domain" description="C2H2-type" evidence="16">
    <location>
        <begin position="702"/>
        <end position="729"/>
    </location>
</feature>
<dbReference type="GO" id="GO:0005634">
    <property type="term" value="C:nucleus"/>
    <property type="evidence" value="ECO:0007669"/>
    <property type="project" value="UniProtKB-SubCell"/>
</dbReference>
<evidence type="ECO:0000256" key="3">
    <source>
        <dbReference type="ARBA" id="ARBA00022723"/>
    </source>
</evidence>
<feature type="domain" description="C2H2-type" evidence="16">
    <location>
        <begin position="646"/>
        <end position="673"/>
    </location>
</feature>
<feature type="domain" description="C2H2-type" evidence="16">
    <location>
        <begin position="414"/>
        <end position="436"/>
    </location>
</feature>
<dbReference type="FunFam" id="2.170.270.10:FF:000007">
    <property type="entry name" value="PR domain zinc finger protein 10"/>
    <property type="match status" value="1"/>
</dbReference>
<feature type="region of interest" description="Disordered" evidence="14">
    <location>
        <begin position="1068"/>
        <end position="1115"/>
    </location>
</feature>
<dbReference type="Proteomes" id="UP000694700">
    <property type="component" value="Unplaced"/>
</dbReference>
<feature type="chain" id="PRO_5034663525" evidence="15">
    <location>
        <begin position="16"/>
        <end position="1115"/>
    </location>
</feature>
<keyword evidence="8" id="KW-0805">Transcription regulation</keyword>
<feature type="domain" description="C2H2-type" evidence="16">
    <location>
        <begin position="387"/>
        <end position="405"/>
    </location>
</feature>
<evidence type="ECO:0000256" key="6">
    <source>
        <dbReference type="ARBA" id="ARBA00022786"/>
    </source>
</evidence>
<feature type="compositionally biased region" description="Pro residues" evidence="14">
    <location>
        <begin position="1078"/>
        <end position="1087"/>
    </location>
</feature>
<feature type="signal peptide" evidence="15">
    <location>
        <begin position="1"/>
        <end position="15"/>
    </location>
</feature>
<proteinExistence type="predicted"/>
<evidence type="ECO:0000256" key="11">
    <source>
        <dbReference type="ARBA" id="ARBA00023163"/>
    </source>
</evidence>
<dbReference type="PROSITE" id="PS50157">
    <property type="entry name" value="ZINC_FINGER_C2H2_2"/>
    <property type="match status" value="15"/>
</dbReference>
<feature type="compositionally biased region" description="Low complexity" evidence="14">
    <location>
        <begin position="1093"/>
        <end position="1115"/>
    </location>
</feature>
<keyword evidence="10" id="KW-0010">Activator</keyword>
<dbReference type="PROSITE" id="PS50280">
    <property type="entry name" value="SET"/>
    <property type="match status" value="1"/>
</dbReference>
<evidence type="ECO:0000256" key="1">
    <source>
        <dbReference type="ARBA" id="ARBA00004123"/>
    </source>
</evidence>
<dbReference type="PROSITE" id="PS00028">
    <property type="entry name" value="ZINC_FINGER_C2H2_1"/>
    <property type="match status" value="15"/>
</dbReference>
<keyword evidence="15" id="KW-0732">Signal</keyword>
<name>A0A8C1Z9G7_CYPCA</name>
<feature type="domain" description="C2H2-type" evidence="16">
    <location>
        <begin position="516"/>
        <end position="543"/>
    </location>
</feature>
<protein>
    <submittedName>
        <fullName evidence="18">PR/SET domain 15</fullName>
    </submittedName>
</protein>
<feature type="domain" description="C2H2-type" evidence="16">
    <location>
        <begin position="758"/>
        <end position="785"/>
    </location>
</feature>
<accession>A0A8C1Z9G7</accession>
<dbReference type="FunFam" id="3.30.160.60:FF:003229">
    <property type="entry name" value="PR/SET domain 15"/>
    <property type="match status" value="1"/>
</dbReference>
<dbReference type="PANTHER" id="PTHR16515:SF34">
    <property type="entry name" value="PR DOMAIN ZINC FINGER PROTEIN 15"/>
    <property type="match status" value="1"/>
</dbReference>
<dbReference type="SMART" id="SM00355">
    <property type="entry name" value="ZnF_C2H2"/>
    <property type="match status" value="16"/>
</dbReference>
<evidence type="ECO:0000256" key="9">
    <source>
        <dbReference type="ARBA" id="ARBA00023125"/>
    </source>
</evidence>
<evidence type="ECO:0000256" key="13">
    <source>
        <dbReference type="PROSITE-ProRule" id="PRU00042"/>
    </source>
</evidence>
<dbReference type="Gene3D" id="2.170.270.10">
    <property type="entry name" value="SET domain"/>
    <property type="match status" value="1"/>
</dbReference>
<evidence type="ECO:0000256" key="12">
    <source>
        <dbReference type="ARBA" id="ARBA00023242"/>
    </source>
</evidence>
<feature type="region of interest" description="Disordered" evidence="14">
    <location>
        <begin position="560"/>
        <end position="580"/>
    </location>
</feature>
<dbReference type="Ensembl" id="ENSCCRT00015064461.1">
    <property type="protein sequence ID" value="ENSCCRP00015062411.1"/>
    <property type="gene ID" value="ENSCCRG00015025497.1"/>
</dbReference>
<dbReference type="AlphaFoldDB" id="A0A8C1Z9G7"/>
<dbReference type="FunFam" id="3.30.160.60:FF:004086">
    <property type="match status" value="1"/>
</dbReference>
<feature type="domain" description="C2H2-type" evidence="16">
    <location>
        <begin position="441"/>
        <end position="468"/>
    </location>
</feature>
<keyword evidence="11" id="KW-0804">Transcription</keyword>
<feature type="domain" description="SET" evidence="17">
    <location>
        <begin position="60"/>
        <end position="170"/>
    </location>
</feature>
<feature type="domain" description="C2H2-type" evidence="16">
    <location>
        <begin position="489"/>
        <end position="516"/>
    </location>
</feature>
<evidence type="ECO:0000256" key="14">
    <source>
        <dbReference type="SAM" id="MobiDB-lite"/>
    </source>
</evidence>
<evidence type="ECO:0000259" key="16">
    <source>
        <dbReference type="PROSITE" id="PS50157"/>
    </source>
</evidence>
<keyword evidence="3" id="KW-0479">Metal-binding</keyword>
<feature type="domain" description="C2H2-type" evidence="16">
    <location>
        <begin position="353"/>
        <end position="381"/>
    </location>
</feature>
<dbReference type="Gene3D" id="3.30.160.60">
    <property type="entry name" value="Classic Zinc Finger"/>
    <property type="match status" value="12"/>
</dbReference>
<feature type="domain" description="C2H2-type" evidence="16">
    <location>
        <begin position="730"/>
        <end position="757"/>
    </location>
</feature>
<dbReference type="InterPro" id="IPR001214">
    <property type="entry name" value="SET_dom"/>
</dbReference>
<dbReference type="GO" id="GO:0008270">
    <property type="term" value="F:zinc ion binding"/>
    <property type="evidence" value="ECO:0007669"/>
    <property type="project" value="UniProtKB-KW"/>
</dbReference>
<dbReference type="InterPro" id="IPR044409">
    <property type="entry name" value="PRDM15_PR-SET"/>
</dbReference>
<dbReference type="GO" id="GO:0003677">
    <property type="term" value="F:DNA binding"/>
    <property type="evidence" value="ECO:0007669"/>
    <property type="project" value="UniProtKB-KW"/>
</dbReference>
<evidence type="ECO:0000256" key="15">
    <source>
        <dbReference type="SAM" id="SignalP"/>
    </source>
</evidence>
<dbReference type="InterPro" id="IPR046341">
    <property type="entry name" value="SET_dom_sf"/>
</dbReference>
<feature type="compositionally biased region" description="Basic residues" evidence="14">
    <location>
        <begin position="257"/>
        <end position="266"/>
    </location>
</feature>
<dbReference type="GO" id="GO:0010468">
    <property type="term" value="P:regulation of gene expression"/>
    <property type="evidence" value="ECO:0007669"/>
    <property type="project" value="TreeGrafter"/>
</dbReference>
<dbReference type="Pfam" id="PF00096">
    <property type="entry name" value="zf-C2H2"/>
    <property type="match status" value="9"/>
</dbReference>
<dbReference type="Pfam" id="PF23573">
    <property type="entry name" value="zf-C2H2_PRDM15"/>
    <property type="match status" value="1"/>
</dbReference>
<reference evidence="18" key="1">
    <citation type="submission" date="2025-08" db="UniProtKB">
        <authorList>
            <consortium name="Ensembl"/>
        </authorList>
    </citation>
    <scope>IDENTIFICATION</scope>
</reference>
<dbReference type="SUPFAM" id="SSF57667">
    <property type="entry name" value="beta-beta-alpha zinc fingers"/>
    <property type="match status" value="8"/>
</dbReference>
<dbReference type="InterPro" id="IPR059126">
    <property type="entry name" value="zf-C2H2_PRDM15"/>
</dbReference>